<dbReference type="GO" id="GO:0003723">
    <property type="term" value="F:RNA binding"/>
    <property type="evidence" value="ECO:0007669"/>
    <property type="project" value="UniProtKB-UniRule"/>
</dbReference>
<dbReference type="SUPFAM" id="SSF54928">
    <property type="entry name" value="RNA-binding domain, RBD"/>
    <property type="match status" value="1"/>
</dbReference>
<dbReference type="AlphaFoldDB" id="A0A168AV94"/>
<feature type="compositionally biased region" description="Basic and acidic residues" evidence="2">
    <location>
        <begin position="246"/>
        <end position="256"/>
    </location>
</feature>
<sequence>MVEPEAELQATANLSPVSPSPVHTAAPLVVSSLQDTVDTIDAMVAAVARAAEGGAQENPLVDPALVESAEVDDVVDDDSLNDPYNEEAEPSAAEETRPQIDSADNRDDDYAKTFDSPIEAEGGDAQDTEPHVSPSDAQNSSNQFSIASAPLSIDHPPIHSTATHDASATLASLPAAMDQRAIAQSDPAAELVVPAQTYLIADAMPGEDRAAQNEPTDGAESIVMDAQSASSLDIQRLVADLTAQSDEPKSDNDVARSEPPTGSVSLASSAALPSPASLPPRPPQPHSTTPSYASQHHLAAATSGAPASAAAAHASTGQMSSYHIGGAPGTTAEAPATFPGTPAAGLNATSYPVQAPAYPVEQSQDVDHTVHWEQFLNDERQYMSEAKWDRFPDGSRIFIGNLSSDKVSKRDVFDLFHKYGRLAQISLKSAYGFVQYHTVEEGRRAMDNLQDTELKGRCIHLEISRVQDKSKKDRHRSPDRGRGRDGGRKNDKHGHSGRDDYRPGRNHSPRRNDHHHSRDDGFSGRDRGYNDNGRNDRGRSRSPRYGRAERDGYRRRSPSPQGRLRHEPELEFPRRYGADVPDVQMILQPEVDGRFVEYIDGTLKTKGLKTDVMRLHPRIPKDQIIQRQAAEGVHAIVELGIQAQSTGRIPVQVFDRSQGNSNIRFDQYVDLDPVTASEIILRAKASTATANYGQAYGAAPMYQPQYGGQPLRLTGYSEGHQPVSYAAQQPPPAAASSTAEIARLIGQADPTTLQRLLASMQAQGPSSTVVGGYGHGTNGAASMAPNPQVDLQAILGSLGGANTQHAPPQVPYGASYNGQPANDARQRSAPSNGDSAAQVQNIMAQLARYRQ</sequence>
<feature type="compositionally biased region" description="Basic and acidic residues" evidence="2">
    <location>
        <begin position="94"/>
        <end position="112"/>
    </location>
</feature>
<dbReference type="Pfam" id="PF00076">
    <property type="entry name" value="RRM_1"/>
    <property type="match status" value="1"/>
</dbReference>
<dbReference type="Gene3D" id="3.30.70.330">
    <property type="match status" value="1"/>
</dbReference>
<accession>A0A168AV94</accession>
<feature type="compositionally biased region" description="Pro residues" evidence="2">
    <location>
        <begin position="276"/>
        <end position="285"/>
    </location>
</feature>
<feature type="region of interest" description="Disordered" evidence="2">
    <location>
        <begin position="1"/>
        <end position="23"/>
    </location>
</feature>
<feature type="region of interest" description="Disordered" evidence="2">
    <location>
        <begin position="465"/>
        <end position="570"/>
    </location>
</feature>
<dbReference type="PANTHER" id="PTHR23295">
    <property type="entry name" value="NUCLEAR RECEPTOR COACTIVATOR 5-RELATED"/>
    <property type="match status" value="1"/>
</dbReference>
<feature type="domain" description="RRM" evidence="3">
    <location>
        <begin position="395"/>
        <end position="466"/>
    </location>
</feature>
<dbReference type="SMART" id="SM00360">
    <property type="entry name" value="RRM"/>
    <property type="match status" value="1"/>
</dbReference>
<organism evidence="4 5">
    <name type="scientific">Moelleriella libera RCEF 2490</name>
    <dbReference type="NCBI Taxonomy" id="1081109"/>
    <lineage>
        <taxon>Eukaryota</taxon>
        <taxon>Fungi</taxon>
        <taxon>Dikarya</taxon>
        <taxon>Ascomycota</taxon>
        <taxon>Pezizomycotina</taxon>
        <taxon>Sordariomycetes</taxon>
        <taxon>Hypocreomycetidae</taxon>
        <taxon>Hypocreales</taxon>
        <taxon>Clavicipitaceae</taxon>
        <taxon>Moelleriella</taxon>
    </lineage>
</organism>
<dbReference type="EMBL" id="AZGY01000011">
    <property type="protein sequence ID" value="KZZ94408.1"/>
    <property type="molecule type" value="Genomic_DNA"/>
</dbReference>
<dbReference type="PROSITE" id="PS50102">
    <property type="entry name" value="RRM"/>
    <property type="match status" value="1"/>
</dbReference>
<evidence type="ECO:0000256" key="1">
    <source>
        <dbReference type="PROSITE-ProRule" id="PRU00176"/>
    </source>
</evidence>
<evidence type="ECO:0000256" key="2">
    <source>
        <dbReference type="SAM" id="MobiDB-lite"/>
    </source>
</evidence>
<feature type="compositionally biased region" description="Basic and acidic residues" evidence="2">
    <location>
        <begin position="465"/>
        <end position="503"/>
    </location>
</feature>
<gene>
    <name evidence="4" type="ORF">AAL_05375</name>
</gene>
<dbReference type="InterPro" id="IPR012677">
    <property type="entry name" value="Nucleotide-bd_a/b_plait_sf"/>
</dbReference>
<dbReference type="Proteomes" id="UP000078544">
    <property type="component" value="Unassembled WGS sequence"/>
</dbReference>
<feature type="compositionally biased region" description="Acidic residues" evidence="2">
    <location>
        <begin position="75"/>
        <end position="89"/>
    </location>
</feature>
<dbReference type="InterPro" id="IPR000504">
    <property type="entry name" value="RRM_dom"/>
</dbReference>
<feature type="compositionally biased region" description="Polar residues" evidence="2">
    <location>
        <begin position="828"/>
        <end position="839"/>
    </location>
</feature>
<keyword evidence="1" id="KW-0694">RNA-binding</keyword>
<feature type="region of interest" description="Disordered" evidence="2">
    <location>
        <begin position="799"/>
        <end position="839"/>
    </location>
</feature>
<feature type="compositionally biased region" description="Low complexity" evidence="2">
    <location>
        <begin position="261"/>
        <end position="275"/>
    </location>
</feature>
<feature type="region of interest" description="Disordered" evidence="2">
    <location>
        <begin position="75"/>
        <end position="142"/>
    </location>
</feature>
<evidence type="ECO:0000259" key="3">
    <source>
        <dbReference type="PROSITE" id="PS50102"/>
    </source>
</evidence>
<feature type="compositionally biased region" description="Basic and acidic residues" evidence="2">
    <location>
        <begin position="516"/>
        <end position="539"/>
    </location>
</feature>
<evidence type="ECO:0000313" key="5">
    <source>
        <dbReference type="Proteomes" id="UP000078544"/>
    </source>
</evidence>
<feature type="compositionally biased region" description="Basic residues" evidence="2">
    <location>
        <begin position="504"/>
        <end position="515"/>
    </location>
</feature>
<dbReference type="InterPro" id="IPR035979">
    <property type="entry name" value="RBD_domain_sf"/>
</dbReference>
<protein>
    <submittedName>
        <fullName evidence="4">Nucleotide-binding, alpha-beta plait</fullName>
    </submittedName>
</protein>
<evidence type="ECO:0000313" key="4">
    <source>
        <dbReference type="EMBL" id="KZZ94408.1"/>
    </source>
</evidence>
<name>A0A168AV94_9HYPO</name>
<dbReference type="PANTHER" id="PTHR23295:SF6">
    <property type="entry name" value="NEOSIN, ISOFORM A"/>
    <property type="match status" value="1"/>
</dbReference>
<reference evidence="4 5" key="1">
    <citation type="journal article" date="2016" name="Genome Biol. Evol.">
        <title>Divergent and convergent evolution of fungal pathogenicity.</title>
        <authorList>
            <person name="Shang Y."/>
            <person name="Xiao G."/>
            <person name="Zheng P."/>
            <person name="Cen K."/>
            <person name="Zhan S."/>
            <person name="Wang C."/>
        </authorList>
    </citation>
    <scope>NUCLEOTIDE SEQUENCE [LARGE SCALE GENOMIC DNA]</scope>
    <source>
        <strain evidence="4 5">RCEF 2490</strain>
    </source>
</reference>
<comment type="caution">
    <text evidence="4">The sequence shown here is derived from an EMBL/GenBank/DDBJ whole genome shotgun (WGS) entry which is preliminary data.</text>
</comment>
<dbReference type="STRING" id="1081109.A0A168AV94"/>
<proteinExistence type="predicted"/>
<dbReference type="InterPro" id="IPR052600">
    <property type="entry name" value="Nuc_rcpt_coact/corep"/>
</dbReference>
<keyword evidence="5" id="KW-1185">Reference proteome</keyword>
<feature type="region of interest" description="Disordered" evidence="2">
    <location>
        <begin position="242"/>
        <end position="312"/>
    </location>
</feature>
<feature type="compositionally biased region" description="Low complexity" evidence="2">
    <location>
        <begin position="286"/>
        <end position="312"/>
    </location>
</feature>
<dbReference type="OrthoDB" id="10044938at2759"/>